<dbReference type="EMBL" id="SDEE01000088">
    <property type="protein sequence ID" value="RXW21988.1"/>
    <property type="molecule type" value="Genomic_DNA"/>
</dbReference>
<evidence type="ECO:0000313" key="3">
    <source>
        <dbReference type="EMBL" id="RXW21988.1"/>
    </source>
</evidence>
<proteinExistence type="predicted"/>
<organism evidence="3 4">
    <name type="scientific">Candolleomyces aberdarensis</name>
    <dbReference type="NCBI Taxonomy" id="2316362"/>
    <lineage>
        <taxon>Eukaryota</taxon>
        <taxon>Fungi</taxon>
        <taxon>Dikarya</taxon>
        <taxon>Basidiomycota</taxon>
        <taxon>Agaricomycotina</taxon>
        <taxon>Agaricomycetes</taxon>
        <taxon>Agaricomycetidae</taxon>
        <taxon>Agaricales</taxon>
        <taxon>Agaricineae</taxon>
        <taxon>Psathyrellaceae</taxon>
        <taxon>Candolleomyces</taxon>
    </lineage>
</organism>
<dbReference type="Gene3D" id="3.40.50.300">
    <property type="entry name" value="P-loop containing nucleotide triphosphate hydrolases"/>
    <property type="match status" value="1"/>
</dbReference>
<dbReference type="Pfam" id="PF24883">
    <property type="entry name" value="NPHP3_N"/>
    <property type="match status" value="1"/>
</dbReference>
<dbReference type="Proteomes" id="UP000290288">
    <property type="component" value="Unassembled WGS sequence"/>
</dbReference>
<dbReference type="PANTHER" id="PTHR10039">
    <property type="entry name" value="AMELOGENIN"/>
    <property type="match status" value="1"/>
</dbReference>
<dbReference type="OrthoDB" id="443402at2759"/>
<comment type="caution">
    <text evidence="3">The sequence shown here is derived from an EMBL/GenBank/DDBJ whole genome shotgun (WGS) entry which is preliminary data.</text>
</comment>
<evidence type="ECO:0000256" key="1">
    <source>
        <dbReference type="ARBA" id="ARBA00022737"/>
    </source>
</evidence>
<reference evidence="3 4" key="1">
    <citation type="submission" date="2019-01" db="EMBL/GenBank/DDBJ databases">
        <title>Draft genome sequence of Psathyrella aberdarensis IHI B618.</title>
        <authorList>
            <person name="Buettner E."/>
            <person name="Kellner H."/>
        </authorList>
    </citation>
    <scope>NUCLEOTIDE SEQUENCE [LARGE SCALE GENOMIC DNA]</scope>
    <source>
        <strain evidence="3 4">IHI B618</strain>
    </source>
</reference>
<evidence type="ECO:0000259" key="2">
    <source>
        <dbReference type="Pfam" id="PF24883"/>
    </source>
</evidence>
<dbReference type="InterPro" id="IPR027417">
    <property type="entry name" value="P-loop_NTPase"/>
</dbReference>
<dbReference type="PANTHER" id="PTHR10039:SF14">
    <property type="entry name" value="NACHT DOMAIN-CONTAINING PROTEIN"/>
    <property type="match status" value="1"/>
</dbReference>
<dbReference type="InterPro" id="IPR056884">
    <property type="entry name" value="NPHP3-like_N"/>
</dbReference>
<sequence length="673" mass="76770">MHDSEERYPPPKCHPGTRQTVRDRITGWYGFKTRPEKGIMWVHGPAGYGKSAVAQTVSDDLEAQQQELGFNPVGATFFFWRTSPERNSPARFVITLAYQLAISIPGLLPHIEQATTRDPMILKKSLEVQLTRLIVEPFRALDNLDEMPNRLIIIDGLDECINSDQEFRLERKWAEDQERVQIRVLDLILTLHSQKLPLSFLVFSRSEMWIEQHMESKQFKPVTEVVDLFEVGDHLRDVEVYLKAELSRIAANLESHPGEDTSEWVGKDTLQTLLRKTGGHMLYASTVVRHIQDPYDDPRGRLQDILDADRDDTTPSTSTLAHSSSFSALHELYRQIMRSCPEEHRRLMLEVLEDLMAFSRAHSYATIRTALTVLDSLCGRAPGRGLKAIRNIRAVITSDCQGSPETFFVHSSFPEFLLDSRVALEFTIKFEPGERRLLLHCLRCMSSINLSTNVDEEHVQVALRNWPKHWQNSEPKDEADSTQQLESLLRALDLKACIVQAIKVEGCSKDQDPIFCSNLARVYRKTVVQNTPSVSNVTVVSRFYSADLALDQQTLAKECANSLNSSFEQALAHLLQPAIAQSPTSIRPSWVSLALHFYLTASEGAWWWGSGANKVVQAMNSLKKDNPHIHRELAYRWPRYLDPKRSLSEKYPFLFDVSDDQYVAERDKSMHST</sequence>
<protein>
    <recommendedName>
        <fullName evidence="2">Nephrocystin 3-like N-terminal domain-containing protein</fullName>
    </recommendedName>
</protein>
<feature type="domain" description="Nephrocystin 3-like N-terminal" evidence="2">
    <location>
        <begin position="34"/>
        <end position="184"/>
    </location>
</feature>
<accession>A0A4V1Q4G3</accession>
<name>A0A4V1Q4G3_9AGAR</name>
<evidence type="ECO:0000313" key="4">
    <source>
        <dbReference type="Proteomes" id="UP000290288"/>
    </source>
</evidence>
<dbReference type="STRING" id="2316362.A0A4V1Q4G3"/>
<dbReference type="AlphaFoldDB" id="A0A4V1Q4G3"/>
<gene>
    <name evidence="3" type="ORF">EST38_g3872</name>
</gene>
<dbReference type="SUPFAM" id="SSF52540">
    <property type="entry name" value="P-loop containing nucleoside triphosphate hydrolases"/>
    <property type="match status" value="1"/>
</dbReference>
<keyword evidence="4" id="KW-1185">Reference proteome</keyword>
<keyword evidence="1" id="KW-0677">Repeat</keyword>